<keyword evidence="2" id="KW-0574">Periplasm</keyword>
<gene>
    <name evidence="4" type="ORF">GCM10007923_60810</name>
</gene>
<name>A0ABQ5ZVZ4_9HYPH</name>
<organism evidence="4 5">
    <name type="scientific">Shinella yambaruensis</name>
    <dbReference type="NCBI Taxonomy" id="415996"/>
    <lineage>
        <taxon>Bacteria</taxon>
        <taxon>Pseudomonadati</taxon>
        <taxon>Pseudomonadota</taxon>
        <taxon>Alphaproteobacteria</taxon>
        <taxon>Hyphomicrobiales</taxon>
        <taxon>Rhizobiaceae</taxon>
        <taxon>Shinella</taxon>
    </lineage>
</organism>
<evidence type="ECO:0000313" key="5">
    <source>
        <dbReference type="Proteomes" id="UP001156702"/>
    </source>
</evidence>
<evidence type="ECO:0000256" key="2">
    <source>
        <dbReference type="ARBA" id="ARBA00022764"/>
    </source>
</evidence>
<proteinExistence type="predicted"/>
<feature type="chain" id="PRO_5046378502" evidence="3">
    <location>
        <begin position="19"/>
        <end position="365"/>
    </location>
</feature>
<evidence type="ECO:0000313" key="4">
    <source>
        <dbReference type="EMBL" id="GLR54862.1"/>
    </source>
</evidence>
<dbReference type="Proteomes" id="UP001156702">
    <property type="component" value="Unassembled WGS sequence"/>
</dbReference>
<dbReference type="PANTHER" id="PTHR30222:SF2">
    <property type="entry name" value="ABC TRANSPORTER SUBSTRATE-BINDING PROTEIN"/>
    <property type="match status" value="1"/>
</dbReference>
<keyword evidence="1 3" id="KW-0732">Signal</keyword>
<feature type="signal peptide" evidence="3">
    <location>
        <begin position="1"/>
        <end position="18"/>
    </location>
</feature>
<dbReference type="RefSeq" id="WP_244770142.1">
    <property type="nucleotide sequence ID" value="NZ_BSOP01000060.1"/>
</dbReference>
<comment type="caution">
    <text evidence="4">The sequence shown here is derived from an EMBL/GenBank/DDBJ whole genome shotgun (WGS) entry which is preliminary data.</text>
</comment>
<dbReference type="Gene3D" id="3.40.190.10">
    <property type="entry name" value="Periplasmic binding protein-like II"/>
    <property type="match status" value="2"/>
</dbReference>
<dbReference type="InterPro" id="IPR006059">
    <property type="entry name" value="SBP"/>
</dbReference>
<dbReference type="SUPFAM" id="SSF53850">
    <property type="entry name" value="Periplasmic binding protein-like II"/>
    <property type="match status" value="1"/>
</dbReference>
<dbReference type="Pfam" id="PF13416">
    <property type="entry name" value="SBP_bac_8"/>
    <property type="match status" value="1"/>
</dbReference>
<dbReference type="EMBL" id="BSOP01000060">
    <property type="protein sequence ID" value="GLR54862.1"/>
    <property type="molecule type" value="Genomic_DNA"/>
</dbReference>
<protein>
    <submittedName>
        <fullName evidence="4">ABC polyamine/opine transporter substrate-binding protein</fullName>
    </submittedName>
</protein>
<dbReference type="PANTHER" id="PTHR30222">
    <property type="entry name" value="SPERMIDINE/PUTRESCINE-BINDING PERIPLASMIC PROTEIN"/>
    <property type="match status" value="1"/>
</dbReference>
<evidence type="ECO:0000256" key="1">
    <source>
        <dbReference type="ARBA" id="ARBA00022729"/>
    </source>
</evidence>
<reference evidence="5" key="1">
    <citation type="journal article" date="2019" name="Int. J. Syst. Evol. Microbiol.">
        <title>The Global Catalogue of Microorganisms (GCM) 10K type strain sequencing project: providing services to taxonomists for standard genome sequencing and annotation.</title>
        <authorList>
            <consortium name="The Broad Institute Genomics Platform"/>
            <consortium name="The Broad Institute Genome Sequencing Center for Infectious Disease"/>
            <person name="Wu L."/>
            <person name="Ma J."/>
        </authorList>
    </citation>
    <scope>NUCLEOTIDE SEQUENCE [LARGE SCALE GENOMIC DNA]</scope>
    <source>
        <strain evidence="5">NBRC 102122</strain>
    </source>
</reference>
<keyword evidence="5" id="KW-1185">Reference proteome</keyword>
<sequence length="365" mass="39846">MSSASAALLAASAGGAVAAEVNVTSLGGAYQRSQELGYGQAYEKAGNKINWNVYSGGLGEVRSQVESGNVIWDVVDMNNADSNIGCAEGIFEKIDLAEVTEPAPDGAGVDDYLIKRPNDCAIGTVIYSWTYAYNKQVFPAEKPTVVADYFDTAKFPGKRGIWSSPTQAIEMALMADGVPTKDIYDYLEENGEEAVDRALAKLKALHEDRNGGLVFWNGGAEPPELLAKGEVVMSTGWSGRFYDAVVKEGAPIEQVWDGQIMDFQNFVVLKGAPHLDSAKDFLRFATATDNIAETVRYIPYAPWRKSAGDKIMANEPWSEDGKTMVGPYLSTAPANMTNYLEMGSDYWQNHQDEINERWIAWKSGL</sequence>
<accession>A0ABQ5ZVZ4</accession>
<evidence type="ECO:0000256" key="3">
    <source>
        <dbReference type="SAM" id="SignalP"/>
    </source>
</evidence>